<dbReference type="SUPFAM" id="SSF53671">
    <property type="entry name" value="Aspartate/ornithine carbamoyltransferase"/>
    <property type="match status" value="1"/>
</dbReference>
<dbReference type="GO" id="GO:0005829">
    <property type="term" value="C:cytosol"/>
    <property type="evidence" value="ECO:0007669"/>
    <property type="project" value="TreeGrafter"/>
</dbReference>
<dbReference type="Gene3D" id="3.40.50.1370">
    <property type="entry name" value="Aspartate/ornithine carbamoyltransferase"/>
    <property type="match status" value="2"/>
</dbReference>
<evidence type="ECO:0000256" key="1">
    <source>
        <dbReference type="ARBA" id="ARBA00004852"/>
    </source>
</evidence>
<dbReference type="GO" id="GO:0016597">
    <property type="term" value="F:amino acid binding"/>
    <property type="evidence" value="ECO:0007669"/>
    <property type="project" value="InterPro"/>
</dbReference>
<evidence type="ECO:0000256" key="5">
    <source>
        <dbReference type="ARBA" id="ARBA00022975"/>
    </source>
</evidence>
<evidence type="ECO:0000256" key="9">
    <source>
        <dbReference type="RuleBase" id="RU003634"/>
    </source>
</evidence>
<feature type="domain" description="Aspartate/ornithine carbamoyltransferase Asp/Orn-binding" evidence="10">
    <location>
        <begin position="151"/>
        <end position="297"/>
    </location>
</feature>
<gene>
    <name evidence="12" type="ORF">IAC55_03815</name>
</gene>
<dbReference type="Pfam" id="PF02729">
    <property type="entry name" value="OTCace_N"/>
    <property type="match status" value="1"/>
</dbReference>
<evidence type="ECO:0000259" key="10">
    <source>
        <dbReference type="Pfam" id="PF00185"/>
    </source>
</evidence>
<keyword evidence="5" id="KW-0665">Pyrimidine biosynthesis</keyword>
<reference evidence="12" key="1">
    <citation type="submission" date="2020-10" db="EMBL/GenBank/DDBJ databases">
        <authorList>
            <person name="Gilroy R."/>
        </authorList>
    </citation>
    <scope>NUCLEOTIDE SEQUENCE</scope>
    <source>
        <strain evidence="12">F6-4510</strain>
    </source>
</reference>
<dbReference type="InterPro" id="IPR006131">
    <property type="entry name" value="Asp_carbamoyltransf_Asp/Orn-bd"/>
</dbReference>
<dbReference type="Pfam" id="PF00185">
    <property type="entry name" value="OTCace"/>
    <property type="match status" value="1"/>
</dbReference>
<dbReference type="AlphaFoldDB" id="A0A9D9DVN9"/>
<dbReference type="InterPro" id="IPR006130">
    <property type="entry name" value="Asp/Orn_carbamoylTrfase"/>
</dbReference>
<dbReference type="GO" id="GO:0006207">
    <property type="term" value="P:'de novo' pyrimidine nucleobase biosynthetic process"/>
    <property type="evidence" value="ECO:0007669"/>
    <property type="project" value="InterPro"/>
</dbReference>
<proteinExistence type="inferred from homology"/>
<dbReference type="EMBL" id="JADIMX010000075">
    <property type="protein sequence ID" value="MBO8434433.1"/>
    <property type="molecule type" value="Genomic_DNA"/>
</dbReference>
<organism evidence="12 13">
    <name type="scientific">Candidatus Fimicola merdigallinarum</name>
    <dbReference type="NCBI Taxonomy" id="2840819"/>
    <lineage>
        <taxon>Bacteria</taxon>
        <taxon>Bacillati</taxon>
        <taxon>Bacillota</taxon>
        <taxon>Clostridia</taxon>
        <taxon>Lachnospirales</taxon>
        <taxon>Lachnospiraceae</taxon>
        <taxon>Lachnospiraceae incertae sedis</taxon>
        <taxon>Candidatus Fimicola</taxon>
    </lineage>
</organism>
<comment type="catalytic activity">
    <reaction evidence="7">
        <text>carbamoyl phosphate + L-aspartate = N-carbamoyl-L-aspartate + phosphate + H(+)</text>
        <dbReference type="Rhea" id="RHEA:20013"/>
        <dbReference type="ChEBI" id="CHEBI:15378"/>
        <dbReference type="ChEBI" id="CHEBI:29991"/>
        <dbReference type="ChEBI" id="CHEBI:32814"/>
        <dbReference type="ChEBI" id="CHEBI:43474"/>
        <dbReference type="ChEBI" id="CHEBI:58228"/>
        <dbReference type="EC" id="2.1.3.2"/>
    </reaction>
</comment>
<dbReference type="PRINTS" id="PR00100">
    <property type="entry name" value="AOTCASE"/>
</dbReference>
<dbReference type="EC" id="2.1.3.2" evidence="3 8"/>
<dbReference type="PANTHER" id="PTHR45753">
    <property type="entry name" value="ORNITHINE CARBAMOYLTRANSFERASE, MITOCHONDRIAL"/>
    <property type="match status" value="1"/>
</dbReference>
<evidence type="ECO:0000313" key="13">
    <source>
        <dbReference type="Proteomes" id="UP000823611"/>
    </source>
</evidence>
<dbReference type="PANTHER" id="PTHR45753:SF6">
    <property type="entry name" value="ASPARTATE CARBAMOYLTRANSFERASE"/>
    <property type="match status" value="1"/>
</dbReference>
<sequence length="307" mass="34234">MIRRKDFFGLKDMSADDIRYVLTTAETMKYILNHKSKKVPHLQGKSVVLLFYMASAREKLSYEMAGQHLGATVVDMTREKFGNEKLKDMGQLIDQMGADFIILRHPMAGSASFLAENVNASVINAGDGYNENPAQSLLDLLTIKENKRSFQGLKVSIIGDILHSRVSRSNIWALTKLGADVRVAGPPTLMAPELENFGAKVYFNAKEAVKDADVIITTKMRVEEHEKNTMPSFDEYKNLFRIDENLLKYAKNDVIIMHPGPIMKDIEISTKIIESKQCIINDHIANGVAVRMAVLYILSQVGGGIIG</sequence>
<dbReference type="NCBIfam" id="TIGR00670">
    <property type="entry name" value="asp_carb_tr"/>
    <property type="match status" value="1"/>
</dbReference>
<dbReference type="GO" id="GO:0004070">
    <property type="term" value="F:aspartate carbamoyltransferase activity"/>
    <property type="evidence" value="ECO:0007669"/>
    <property type="project" value="UniProtKB-UniRule"/>
</dbReference>
<evidence type="ECO:0000256" key="4">
    <source>
        <dbReference type="ARBA" id="ARBA00022679"/>
    </source>
</evidence>
<dbReference type="NCBIfam" id="NF002032">
    <property type="entry name" value="PRK00856.1"/>
    <property type="match status" value="1"/>
</dbReference>
<dbReference type="PRINTS" id="PR00101">
    <property type="entry name" value="ATCASE"/>
</dbReference>
<dbReference type="InterPro" id="IPR006132">
    <property type="entry name" value="Asp/Orn_carbamoyltranf_P-bd"/>
</dbReference>
<evidence type="ECO:0000256" key="3">
    <source>
        <dbReference type="ARBA" id="ARBA00013008"/>
    </source>
</evidence>
<reference evidence="12" key="2">
    <citation type="journal article" date="2021" name="PeerJ">
        <title>Extensive microbial diversity within the chicken gut microbiome revealed by metagenomics and culture.</title>
        <authorList>
            <person name="Gilroy R."/>
            <person name="Ravi A."/>
            <person name="Getino M."/>
            <person name="Pursley I."/>
            <person name="Horton D.L."/>
            <person name="Alikhan N.F."/>
            <person name="Baker D."/>
            <person name="Gharbi K."/>
            <person name="Hall N."/>
            <person name="Watson M."/>
            <person name="Adriaenssens E.M."/>
            <person name="Foster-Nyarko E."/>
            <person name="Jarju S."/>
            <person name="Secka A."/>
            <person name="Antonio M."/>
            <person name="Oren A."/>
            <person name="Chaudhuri R.R."/>
            <person name="La Ragione R."/>
            <person name="Hildebrand F."/>
            <person name="Pallen M.J."/>
        </authorList>
    </citation>
    <scope>NUCLEOTIDE SEQUENCE</scope>
    <source>
        <strain evidence="12">F6-4510</strain>
    </source>
</reference>
<evidence type="ECO:0000259" key="11">
    <source>
        <dbReference type="Pfam" id="PF02729"/>
    </source>
</evidence>
<comment type="pathway">
    <text evidence="1">Pyrimidine metabolism; UMP biosynthesis via de novo pathway; (S)-dihydroorotate from bicarbonate: step 2/3.</text>
</comment>
<feature type="domain" description="Aspartate/ornithine carbamoyltransferase carbamoyl-P binding" evidence="11">
    <location>
        <begin position="5"/>
        <end position="145"/>
    </location>
</feature>
<dbReference type="InterPro" id="IPR002082">
    <property type="entry name" value="Asp_carbamoyltransf"/>
</dbReference>
<evidence type="ECO:0000256" key="2">
    <source>
        <dbReference type="ARBA" id="ARBA00008896"/>
    </source>
</evidence>
<evidence type="ECO:0000256" key="7">
    <source>
        <dbReference type="ARBA" id="ARBA00048859"/>
    </source>
</evidence>
<dbReference type="InterPro" id="IPR036901">
    <property type="entry name" value="Asp/Orn_carbamoylTrfase_sf"/>
</dbReference>
<evidence type="ECO:0000256" key="6">
    <source>
        <dbReference type="ARBA" id="ARBA00043884"/>
    </source>
</evidence>
<comment type="similarity">
    <text evidence="2">Belongs to the aspartate/ornithine carbamoyltransferase superfamily. ATCase family.</text>
</comment>
<name>A0A9D9DVN9_9FIRM</name>
<dbReference type="GO" id="GO:0006520">
    <property type="term" value="P:amino acid metabolic process"/>
    <property type="evidence" value="ECO:0007669"/>
    <property type="project" value="InterPro"/>
</dbReference>
<comment type="caution">
    <text evidence="12">The sequence shown here is derived from an EMBL/GenBank/DDBJ whole genome shotgun (WGS) entry which is preliminary data.</text>
</comment>
<dbReference type="GO" id="GO:0009220">
    <property type="term" value="P:pyrimidine ribonucleotide biosynthetic process"/>
    <property type="evidence" value="ECO:0007669"/>
    <property type="project" value="UniProtKB-UniRule"/>
</dbReference>
<dbReference type="Proteomes" id="UP000823611">
    <property type="component" value="Unassembled WGS sequence"/>
</dbReference>
<accession>A0A9D9DVN9</accession>
<evidence type="ECO:0000313" key="12">
    <source>
        <dbReference type="EMBL" id="MBO8434433.1"/>
    </source>
</evidence>
<evidence type="ECO:0000256" key="8">
    <source>
        <dbReference type="NCBIfam" id="TIGR00670"/>
    </source>
</evidence>
<keyword evidence="4 9" id="KW-0808">Transferase</keyword>
<protein>
    <recommendedName>
        <fullName evidence="3 8">Aspartate carbamoyltransferase</fullName>
        <ecNumber evidence="3 8">2.1.3.2</ecNumber>
    </recommendedName>
</protein>
<comment type="function">
    <text evidence="6">Catalyzes the condensation of carbamoyl phosphate and aspartate to form carbamoyl aspartate and inorganic phosphate, the committed step in the de novo pyrimidine nucleotide biosynthesis pathway.</text>
</comment>